<sequence length="768" mass="84463">MEALTLRHLGIGICSPRLVAPLLPHPKKPNKLAAVSGGASSVPNNFSASKWADRLIADFQFLPNTATSDPPDHHHSQSTTLTPPLPPPLSPPERHVSMPIDFYRVLGAETHFLGDGIRRAYDARVSKPPQYGYSHDALISRRQILQAACETLANPRSRREYNEGLAEDEFDTIATEVPWDKVPGALCVLQEAAETEMVLQIGESLLRERLPKSFKQDIVLAMALAYVDMSRDAMALAPPDFIKGCEVLERALKLLQEEGASSLAPDLQAQIDETLEEITPRCVLELLALPLGDEYRMKRGEGLQGVRNILWAVGGGGAAAIAGGFTREDFMNEAFLRMTAAEQVDLFAATPSNIPAESFEVYGVALALVAQAFVGKKPHLIQDADNLFQQLQQTKVTALGNSVNSYTARENREVDFALERGLCSLLVGELEDCRSWLGLDSDSSPYRDPSIFSFVTENSRDDKDNDLLPGLCKLLETWLMEVVFPRFRDTKDIKFKLGDYYDDPTVLKYLERLEGVGGSPLAAAAAIVRIGAEATAVLDSVKVSALQALQKVFPLGQMEGSVRRQEDGDMSNSVIALDSEETGREYDQIDSANIPDSPVKNSSDDIHEQEMITDKIKEASVKIMCAGVVVGLMTLVGLKYLPFRSGSSILRKDVGSVVASDVIEVGSSVIQNAEEMPRMDARFAEDLVRKWQKIKSQALGPDHCLEKLSEVLDSHMLKIWTDRAAEIAQHGWFWDYTLLNLTIDSVTVSLDGRRAIVEATLEESAQLK</sequence>
<protein>
    <submittedName>
        <fullName evidence="5">Uncharacterized protein</fullName>
    </submittedName>
</protein>
<dbReference type="InterPro" id="IPR058032">
    <property type="entry name" value="CDP1-like_a_solenoid_1"/>
</dbReference>
<dbReference type="InterPro" id="IPR044685">
    <property type="entry name" value="CPD1-like"/>
</dbReference>
<dbReference type="Pfam" id="PF25515">
    <property type="entry name" value="Arm_PDR"/>
    <property type="match status" value="1"/>
</dbReference>
<dbReference type="OrthoDB" id="512200at2759"/>
<dbReference type="InterPro" id="IPR036869">
    <property type="entry name" value="J_dom_sf"/>
</dbReference>
<dbReference type="InterPro" id="IPR057137">
    <property type="entry name" value="CDP1-like_a_solenoid_2"/>
</dbReference>
<evidence type="ECO:0000259" key="2">
    <source>
        <dbReference type="Pfam" id="PF13355"/>
    </source>
</evidence>
<dbReference type="Pfam" id="PF13355">
    <property type="entry name" value="ARC6-like_IMS"/>
    <property type="match status" value="1"/>
</dbReference>
<evidence type="ECO:0000256" key="1">
    <source>
        <dbReference type="SAM" id="MobiDB-lite"/>
    </source>
</evidence>
<feature type="region of interest" description="Disordered" evidence="1">
    <location>
        <begin position="63"/>
        <end position="93"/>
    </location>
</feature>
<evidence type="ECO:0000259" key="4">
    <source>
        <dbReference type="Pfam" id="PF25515"/>
    </source>
</evidence>
<feature type="domain" description="Plastid division protein CDP1-like 1st alpha solenoid" evidence="4">
    <location>
        <begin position="176"/>
        <end position="321"/>
    </location>
</feature>
<accession>A0A5J5B4K8</accession>
<evidence type="ECO:0000313" key="6">
    <source>
        <dbReference type="Proteomes" id="UP000325577"/>
    </source>
</evidence>
<dbReference type="Pfam" id="PF23468">
    <property type="entry name" value="ARC6"/>
    <property type="match status" value="1"/>
</dbReference>
<keyword evidence="6" id="KW-1185">Reference proteome</keyword>
<reference evidence="5 6" key="1">
    <citation type="submission" date="2019-09" db="EMBL/GenBank/DDBJ databases">
        <title>A chromosome-level genome assembly of the Chinese tupelo Nyssa sinensis.</title>
        <authorList>
            <person name="Yang X."/>
            <person name="Kang M."/>
            <person name="Yang Y."/>
            <person name="Xiong H."/>
            <person name="Wang M."/>
            <person name="Zhang Z."/>
            <person name="Wang Z."/>
            <person name="Wu H."/>
            <person name="Ma T."/>
            <person name="Liu J."/>
            <person name="Xi Z."/>
        </authorList>
    </citation>
    <scope>NUCLEOTIDE SEQUENCE [LARGE SCALE GENOMIC DNA]</scope>
    <source>
        <strain evidence="5">J267</strain>
        <tissue evidence="5">Leaf</tissue>
    </source>
</reference>
<name>A0A5J5B4K8_9ASTE</name>
<feature type="domain" description="Plastid division protein CDP1-like IMS" evidence="2">
    <location>
        <begin position="684"/>
        <end position="767"/>
    </location>
</feature>
<dbReference type="GO" id="GO:0010020">
    <property type="term" value="P:chloroplast fission"/>
    <property type="evidence" value="ECO:0007669"/>
    <property type="project" value="TreeGrafter"/>
</dbReference>
<gene>
    <name evidence="5" type="ORF">F0562_027166</name>
</gene>
<dbReference type="InterPro" id="IPR025344">
    <property type="entry name" value="CDP1-like_IMS"/>
</dbReference>
<dbReference type="SUPFAM" id="SSF46565">
    <property type="entry name" value="Chaperone J-domain"/>
    <property type="match status" value="1"/>
</dbReference>
<evidence type="ECO:0000313" key="5">
    <source>
        <dbReference type="EMBL" id="KAA8537558.1"/>
    </source>
</evidence>
<evidence type="ECO:0000259" key="3">
    <source>
        <dbReference type="Pfam" id="PF23468"/>
    </source>
</evidence>
<dbReference type="EMBL" id="CM018038">
    <property type="protein sequence ID" value="KAA8537558.1"/>
    <property type="molecule type" value="Genomic_DNA"/>
</dbReference>
<dbReference type="Proteomes" id="UP000325577">
    <property type="component" value="Linkage Group LG15"/>
</dbReference>
<dbReference type="AlphaFoldDB" id="A0A5J5B4K8"/>
<dbReference type="PANTHER" id="PTHR33925:SF1">
    <property type="entry name" value="PROTEIN ACCUMULATION AND REPLICATION OF CHLOROPLASTS 6, CHLOROPLASTIC"/>
    <property type="match status" value="1"/>
</dbReference>
<dbReference type="GO" id="GO:0009706">
    <property type="term" value="C:chloroplast inner membrane"/>
    <property type="evidence" value="ECO:0007669"/>
    <property type="project" value="TreeGrafter"/>
</dbReference>
<feature type="domain" description="Plastid division protein CDP1-like 2nd alpha solenoid" evidence="3">
    <location>
        <begin position="337"/>
        <end position="532"/>
    </location>
</feature>
<dbReference type="PANTHER" id="PTHR33925">
    <property type="entry name" value="PLASTID DIVISION PROTEIN CDP1, CHLOROPLASTIC-RELATED"/>
    <property type="match status" value="1"/>
</dbReference>
<organism evidence="5 6">
    <name type="scientific">Nyssa sinensis</name>
    <dbReference type="NCBI Taxonomy" id="561372"/>
    <lineage>
        <taxon>Eukaryota</taxon>
        <taxon>Viridiplantae</taxon>
        <taxon>Streptophyta</taxon>
        <taxon>Embryophyta</taxon>
        <taxon>Tracheophyta</taxon>
        <taxon>Spermatophyta</taxon>
        <taxon>Magnoliopsida</taxon>
        <taxon>eudicotyledons</taxon>
        <taxon>Gunneridae</taxon>
        <taxon>Pentapetalae</taxon>
        <taxon>asterids</taxon>
        <taxon>Cornales</taxon>
        <taxon>Nyssaceae</taxon>
        <taxon>Nyssa</taxon>
    </lineage>
</organism>
<proteinExistence type="predicted"/>